<feature type="domain" description="SKP1 component dimerisation" evidence="1">
    <location>
        <begin position="91"/>
        <end position="127"/>
    </location>
</feature>
<dbReference type="InterPro" id="IPR036296">
    <property type="entry name" value="SKP1-like_dim_sf"/>
</dbReference>
<dbReference type="eggNOG" id="KOG1724">
    <property type="taxonomic scope" value="Eukaryota"/>
</dbReference>
<dbReference type="SUPFAM" id="SSF81382">
    <property type="entry name" value="Skp1 dimerisation domain-like"/>
    <property type="match status" value="1"/>
</dbReference>
<dbReference type="Proteomes" id="UP000008141">
    <property type="component" value="Unassembled WGS sequence"/>
</dbReference>
<dbReference type="InterPro" id="IPR016072">
    <property type="entry name" value="Skp1_comp_dimer"/>
</dbReference>
<evidence type="ECO:0000259" key="1">
    <source>
        <dbReference type="Pfam" id="PF01466"/>
    </source>
</evidence>
<name>E1ZS49_CHLVA</name>
<dbReference type="EMBL" id="GL433865">
    <property type="protein sequence ID" value="EFN51326.1"/>
    <property type="molecule type" value="Genomic_DNA"/>
</dbReference>
<dbReference type="InterPro" id="IPR016897">
    <property type="entry name" value="SKP1"/>
</dbReference>
<proteinExistence type="predicted"/>
<feature type="non-terminal residue" evidence="2">
    <location>
        <position position="162"/>
    </location>
</feature>
<organism evidence="3">
    <name type="scientific">Chlorella variabilis</name>
    <name type="common">Green alga</name>
    <dbReference type="NCBI Taxonomy" id="554065"/>
    <lineage>
        <taxon>Eukaryota</taxon>
        <taxon>Viridiplantae</taxon>
        <taxon>Chlorophyta</taxon>
        <taxon>core chlorophytes</taxon>
        <taxon>Trebouxiophyceae</taxon>
        <taxon>Chlorellales</taxon>
        <taxon>Chlorellaceae</taxon>
        <taxon>Chlorella clade</taxon>
        <taxon>Chlorella</taxon>
    </lineage>
</organism>
<gene>
    <name evidence="2" type="ORF">CHLNCDRAFT_28112</name>
</gene>
<dbReference type="InterPro" id="IPR011333">
    <property type="entry name" value="SKP1/BTB/POZ_sf"/>
</dbReference>
<dbReference type="STRING" id="554065.E1ZS49"/>
<dbReference type="OrthoDB" id="2342932at2759"/>
<keyword evidence="3" id="KW-1185">Reference proteome</keyword>
<dbReference type="GO" id="GO:0006511">
    <property type="term" value="P:ubiquitin-dependent protein catabolic process"/>
    <property type="evidence" value="ECO:0007669"/>
    <property type="project" value="InterPro"/>
</dbReference>
<dbReference type="RefSeq" id="XP_005843428.1">
    <property type="nucleotide sequence ID" value="XM_005843366.1"/>
</dbReference>
<reference evidence="2 3" key="1">
    <citation type="journal article" date="2010" name="Plant Cell">
        <title>The Chlorella variabilis NC64A genome reveals adaptation to photosymbiosis, coevolution with viruses, and cryptic sex.</title>
        <authorList>
            <person name="Blanc G."/>
            <person name="Duncan G."/>
            <person name="Agarkova I."/>
            <person name="Borodovsky M."/>
            <person name="Gurnon J."/>
            <person name="Kuo A."/>
            <person name="Lindquist E."/>
            <person name="Lucas S."/>
            <person name="Pangilinan J."/>
            <person name="Polle J."/>
            <person name="Salamov A."/>
            <person name="Terry A."/>
            <person name="Yamada T."/>
            <person name="Dunigan D.D."/>
            <person name="Grigoriev I.V."/>
            <person name="Claverie J.M."/>
            <person name="Van Etten J.L."/>
        </authorList>
    </citation>
    <scope>NUCLEOTIDE SEQUENCE [LARGE SCALE GENOMIC DNA]</scope>
    <source>
        <strain evidence="2 3">NC64A</strain>
    </source>
</reference>
<dbReference type="PANTHER" id="PTHR11165">
    <property type="entry name" value="SKP1"/>
    <property type="match status" value="1"/>
</dbReference>
<dbReference type="InParanoid" id="E1ZS49"/>
<dbReference type="AlphaFoldDB" id="E1ZS49"/>
<sequence>MVVGKDLAMMSPYIQREVVQNGYGLPGNPPVTLPKQVSAAAWEMVEEYCAFHAVPGRSDKERRLFDDRFIRRDSGQLCDLTSAADCLEMRGLVDLASRAIARLIEGKSAEQIREAFRLPDDLSEEEKLEPIAALAGGAPDPRVRMLNRLYAKRRKELQQRRQ</sequence>
<accession>E1ZS49</accession>
<dbReference type="Gene3D" id="3.30.710.10">
    <property type="entry name" value="Potassium Channel Kv1.1, Chain A"/>
    <property type="match status" value="1"/>
</dbReference>
<dbReference type="Pfam" id="PF01466">
    <property type="entry name" value="Skp1"/>
    <property type="match status" value="1"/>
</dbReference>
<dbReference type="OMA" id="MICRERH"/>
<evidence type="ECO:0000313" key="2">
    <source>
        <dbReference type="EMBL" id="EFN51326.1"/>
    </source>
</evidence>
<dbReference type="GeneID" id="17350794"/>
<evidence type="ECO:0000313" key="3">
    <source>
        <dbReference type="Proteomes" id="UP000008141"/>
    </source>
</evidence>
<protein>
    <recommendedName>
        <fullName evidence="1">SKP1 component dimerisation domain-containing protein</fullName>
    </recommendedName>
</protein>
<dbReference type="KEGG" id="cvr:CHLNCDRAFT_28112"/>